<feature type="region of interest" description="Disordered" evidence="1">
    <location>
        <begin position="1"/>
        <end position="56"/>
    </location>
</feature>
<sequence>MLGLPSTSSLMEPHEGRRRLLEREPSGEEPEESGDELREWSTGEVSPAVMVESRGQEGLWAENPAEAMAEDMMQVSAGWEGPLGSIYGADVGSSQNRRGKRAESFVGTRNTERGQRKSGMVVKKKKKVKRKSKLRFPGFHSYFPVRKKFCT</sequence>
<evidence type="ECO:0000313" key="3">
    <source>
        <dbReference type="Proteomes" id="UP000234254"/>
    </source>
</evidence>
<comment type="caution">
    <text evidence="2">The sequence shown here is derived from an EMBL/GenBank/DDBJ whole genome shotgun (WGS) entry which is preliminary data.</text>
</comment>
<dbReference type="RefSeq" id="XP_024691379.1">
    <property type="nucleotide sequence ID" value="XM_024833020.1"/>
</dbReference>
<feature type="region of interest" description="Disordered" evidence="1">
    <location>
        <begin position="90"/>
        <end position="124"/>
    </location>
</feature>
<proteinExistence type="predicted"/>
<dbReference type="AlphaFoldDB" id="A0A2I1CYU7"/>
<name>A0A2I1CYU7_ASPC2</name>
<dbReference type="Proteomes" id="UP000234254">
    <property type="component" value="Unassembled WGS sequence"/>
</dbReference>
<protein>
    <submittedName>
        <fullName evidence="2">Uncharacterized protein</fullName>
    </submittedName>
</protein>
<feature type="compositionally biased region" description="Polar residues" evidence="1">
    <location>
        <begin position="1"/>
        <end position="10"/>
    </location>
</feature>
<reference evidence="2" key="1">
    <citation type="submission" date="2016-12" db="EMBL/GenBank/DDBJ databases">
        <title>The genomes of Aspergillus section Nigri reveals drivers in fungal speciation.</title>
        <authorList>
            <consortium name="DOE Joint Genome Institute"/>
            <person name="Vesth T.C."/>
            <person name="Nybo J."/>
            <person name="Theobald S."/>
            <person name="Brandl J."/>
            <person name="Frisvad J.C."/>
            <person name="Nielsen K.F."/>
            <person name="Lyhne E.K."/>
            <person name="Kogle M.E."/>
            <person name="Kuo A."/>
            <person name="Riley R."/>
            <person name="Clum A."/>
            <person name="Nolan M."/>
            <person name="Lipzen A."/>
            <person name="Salamov A."/>
            <person name="Henrissat B."/>
            <person name="Wiebenga A."/>
            <person name="De vries R.P."/>
            <person name="Grigoriev I.V."/>
            <person name="Mortensen U.H."/>
            <person name="Andersen M.R."/>
            <person name="Baker S.E."/>
        </authorList>
    </citation>
    <scope>NUCLEOTIDE SEQUENCE</scope>
    <source>
        <strain evidence="2">IBT 28561</strain>
    </source>
</reference>
<gene>
    <name evidence="2" type="ORF">P168DRAFT_191213</name>
</gene>
<organism evidence="2 3">
    <name type="scientific">Aspergillus campestris (strain IBT 28561)</name>
    <dbReference type="NCBI Taxonomy" id="1392248"/>
    <lineage>
        <taxon>Eukaryota</taxon>
        <taxon>Fungi</taxon>
        <taxon>Dikarya</taxon>
        <taxon>Ascomycota</taxon>
        <taxon>Pezizomycotina</taxon>
        <taxon>Eurotiomycetes</taxon>
        <taxon>Eurotiomycetidae</taxon>
        <taxon>Eurotiales</taxon>
        <taxon>Aspergillaceae</taxon>
        <taxon>Aspergillus</taxon>
        <taxon>Aspergillus subgen. Circumdati</taxon>
    </lineage>
</organism>
<dbReference type="EMBL" id="MSFM01000009">
    <property type="protein sequence ID" value="PKY02785.1"/>
    <property type="molecule type" value="Genomic_DNA"/>
</dbReference>
<evidence type="ECO:0000256" key="1">
    <source>
        <dbReference type="SAM" id="MobiDB-lite"/>
    </source>
</evidence>
<dbReference type="VEuPathDB" id="FungiDB:P168DRAFT_191213"/>
<keyword evidence="3" id="KW-1185">Reference proteome</keyword>
<dbReference type="GeneID" id="36540544"/>
<feature type="compositionally biased region" description="Basic and acidic residues" evidence="1">
    <location>
        <begin position="12"/>
        <end position="26"/>
    </location>
</feature>
<accession>A0A2I1CYU7</accession>
<evidence type="ECO:0000313" key="2">
    <source>
        <dbReference type="EMBL" id="PKY02785.1"/>
    </source>
</evidence>